<dbReference type="GeneTree" id="ENSGT01130000280323"/>
<evidence type="ECO:0000313" key="1">
    <source>
        <dbReference type="Ensembl" id="ENSPMRP00000024871.1"/>
    </source>
</evidence>
<accession>A0A670JKG7</accession>
<reference evidence="1 2" key="1">
    <citation type="journal article" date="2019" name="Proc. Natl. Acad. Sci. U.S.A.">
        <title>Regulatory changes in pterin and carotenoid genes underlie balanced color polymorphisms in the wall lizard.</title>
        <authorList>
            <person name="Andrade P."/>
            <person name="Pinho C."/>
            <person name="Perez I de Lanuza G."/>
            <person name="Afonso S."/>
            <person name="Brejcha J."/>
            <person name="Rubin C.J."/>
            <person name="Wallerman O."/>
            <person name="Pereira P."/>
            <person name="Sabatino S.J."/>
            <person name="Bellati A."/>
            <person name="Pellitteri-Rosa D."/>
            <person name="Bosakova Z."/>
            <person name="Bunikis I."/>
            <person name="Carretero M.A."/>
            <person name="Feiner N."/>
            <person name="Marsik P."/>
            <person name="Pauperio F."/>
            <person name="Salvi D."/>
            <person name="Soler L."/>
            <person name="While G.M."/>
            <person name="Uller T."/>
            <person name="Font E."/>
            <person name="Andersson L."/>
            <person name="Carneiro M."/>
        </authorList>
    </citation>
    <scope>NUCLEOTIDE SEQUENCE</scope>
</reference>
<organism evidence="1 2">
    <name type="scientific">Podarcis muralis</name>
    <name type="common">Wall lizard</name>
    <name type="synonym">Lacerta muralis</name>
    <dbReference type="NCBI Taxonomy" id="64176"/>
    <lineage>
        <taxon>Eukaryota</taxon>
        <taxon>Metazoa</taxon>
        <taxon>Chordata</taxon>
        <taxon>Craniata</taxon>
        <taxon>Vertebrata</taxon>
        <taxon>Euteleostomi</taxon>
        <taxon>Lepidosauria</taxon>
        <taxon>Squamata</taxon>
        <taxon>Bifurcata</taxon>
        <taxon>Unidentata</taxon>
        <taxon>Episquamata</taxon>
        <taxon>Laterata</taxon>
        <taxon>Lacertibaenia</taxon>
        <taxon>Lacertidae</taxon>
        <taxon>Podarcis</taxon>
    </lineage>
</organism>
<protein>
    <submittedName>
        <fullName evidence="1">Uncharacterized protein</fullName>
    </submittedName>
</protein>
<name>A0A670JKG7_PODMU</name>
<proteinExistence type="predicted"/>
<dbReference type="Ensembl" id="ENSPMRT00000026391.1">
    <property type="protein sequence ID" value="ENSPMRP00000024871.1"/>
    <property type="gene ID" value="ENSPMRG00000016076.1"/>
</dbReference>
<evidence type="ECO:0000313" key="2">
    <source>
        <dbReference type="Proteomes" id="UP000472272"/>
    </source>
</evidence>
<dbReference type="AlphaFoldDB" id="A0A670JKG7"/>
<keyword evidence="2" id="KW-1185">Reference proteome</keyword>
<sequence length="234" mass="27282">MLPAPSPPGFLCARDWPPPNTERFKHTQASCRPIWYSPETGLPCHCSLGWGPWVPSESGRFPQWNLHGVPAHKIITTGSPRPKASGLLWKRWCWVRLERRLKPLPHSGQLWGRSPVCTQRCCCRLELRQKLRPHTSQWYGRLPEWVFRWRASLWRSQKRFPHSGHLQEGSPGWRQRCRASFERWAKLLGQAEHRYGLSLACESWCRAKADCQGNVLPQSGHGLSPVCTRWWRIR</sequence>
<dbReference type="Proteomes" id="UP000472272">
    <property type="component" value="Chromosome 13"/>
</dbReference>
<reference evidence="1" key="2">
    <citation type="submission" date="2025-08" db="UniProtKB">
        <authorList>
            <consortium name="Ensembl"/>
        </authorList>
    </citation>
    <scope>IDENTIFICATION</scope>
</reference>
<reference evidence="1" key="3">
    <citation type="submission" date="2025-09" db="UniProtKB">
        <authorList>
            <consortium name="Ensembl"/>
        </authorList>
    </citation>
    <scope>IDENTIFICATION</scope>
</reference>
<dbReference type="OMA" id="LACESWC"/>